<organism evidence="2 3">
    <name type="scientific">Chryseobacterium herbae</name>
    <dbReference type="NCBI Taxonomy" id="2976476"/>
    <lineage>
        <taxon>Bacteria</taxon>
        <taxon>Pseudomonadati</taxon>
        <taxon>Bacteroidota</taxon>
        <taxon>Flavobacteriia</taxon>
        <taxon>Flavobacteriales</taxon>
        <taxon>Weeksellaceae</taxon>
        <taxon>Chryseobacterium group</taxon>
        <taxon>Chryseobacterium</taxon>
    </lineage>
</organism>
<dbReference type="Proteomes" id="UP001525566">
    <property type="component" value="Unassembled WGS sequence"/>
</dbReference>
<dbReference type="Pfam" id="PF03796">
    <property type="entry name" value="DnaB_C"/>
    <property type="match status" value="1"/>
</dbReference>
<comment type="caution">
    <text evidence="2">The sequence shown here is derived from an EMBL/GenBank/DDBJ whole genome shotgun (WGS) entry which is preliminary data.</text>
</comment>
<evidence type="ECO:0000313" key="3">
    <source>
        <dbReference type="Proteomes" id="UP001525566"/>
    </source>
</evidence>
<evidence type="ECO:0000313" key="2">
    <source>
        <dbReference type="EMBL" id="MCT2563189.1"/>
    </source>
</evidence>
<evidence type="ECO:0000259" key="1">
    <source>
        <dbReference type="PROSITE" id="PS51199"/>
    </source>
</evidence>
<dbReference type="PANTHER" id="PTHR30153">
    <property type="entry name" value="REPLICATIVE DNA HELICASE DNAB"/>
    <property type="match status" value="1"/>
</dbReference>
<protein>
    <submittedName>
        <fullName evidence="2">DnaB-like helicase C-terminal domain-containing protein</fullName>
    </submittedName>
</protein>
<dbReference type="PROSITE" id="PS51199">
    <property type="entry name" value="SF4_HELICASE"/>
    <property type="match status" value="1"/>
</dbReference>
<accession>A0ABT2IWH3</accession>
<dbReference type="InterPro" id="IPR007694">
    <property type="entry name" value="DNA_helicase_DnaB-like_C"/>
</dbReference>
<dbReference type="RefSeq" id="WP_259839559.1">
    <property type="nucleotide sequence ID" value="NZ_JAOAMU010000004.1"/>
</dbReference>
<dbReference type="PANTHER" id="PTHR30153:SF2">
    <property type="entry name" value="REPLICATIVE DNA HELICASE"/>
    <property type="match status" value="1"/>
</dbReference>
<keyword evidence="3" id="KW-1185">Reference proteome</keyword>
<sequence length="298" mass="34644">MISSGFLDIDEVIGGIEIPEFIIVGGSTSSGKTSFLTSLIKKLSIEKKIPSTYFNFQTTNKLLFNRFLSNITEIPLKQFLNLRLNDSEKHNIFHKTPELETAPIRFEEKLNQSTLESLRKQIVYSIQQNQSNIFVIDNIHFLHTIIYGEKNKSINNTIRELKSISKEFNITIIGALDIDDNKIFARSDRRPKLLDFLNYTEVEETADLIFLIYRPELYKIYTWENDSPCYNQAEVIIAKNRMGPTGTSILSYYSDFKKFENFNSAEQFEQSPQSFRDIKIMSQNINISNYEDDDDFPF</sequence>
<dbReference type="Gene3D" id="3.40.50.300">
    <property type="entry name" value="P-loop containing nucleotide triphosphate hydrolases"/>
    <property type="match status" value="1"/>
</dbReference>
<dbReference type="InterPro" id="IPR027417">
    <property type="entry name" value="P-loop_NTPase"/>
</dbReference>
<feature type="domain" description="SF4 helicase" evidence="1">
    <location>
        <begin position="1"/>
        <end position="266"/>
    </location>
</feature>
<dbReference type="SUPFAM" id="SSF52540">
    <property type="entry name" value="P-loop containing nucleoside triphosphate hydrolases"/>
    <property type="match status" value="1"/>
</dbReference>
<name>A0ABT2IWH3_9FLAO</name>
<reference evidence="2 3" key="1">
    <citation type="submission" date="2022-09" db="EMBL/GenBank/DDBJ databases">
        <title>Chryseobacterium oleae sp.nov., isolated from the inter-root soil of Pyrola calliantha H. Andr. in Tibet.</title>
        <authorList>
            <person name="Li Z."/>
        </authorList>
    </citation>
    <scope>NUCLEOTIDE SEQUENCE [LARGE SCALE GENOMIC DNA]</scope>
    <source>
        <strain evidence="3">pc1-10</strain>
    </source>
</reference>
<gene>
    <name evidence="2" type="ORF">N0B48_14945</name>
</gene>
<proteinExistence type="predicted"/>
<dbReference type="EMBL" id="JAOAMU010000004">
    <property type="protein sequence ID" value="MCT2563189.1"/>
    <property type="molecule type" value="Genomic_DNA"/>
</dbReference>